<dbReference type="SUPFAM" id="SSF46689">
    <property type="entry name" value="Homeodomain-like"/>
    <property type="match status" value="1"/>
</dbReference>
<keyword evidence="3" id="KW-0804">Transcription</keyword>
<dbReference type="Gene3D" id="1.10.10.60">
    <property type="entry name" value="Homeodomain-like"/>
    <property type="match status" value="2"/>
</dbReference>
<name>A0A174DLY0_9FIRM</name>
<dbReference type="PROSITE" id="PS01124">
    <property type="entry name" value="HTH_ARAC_FAMILY_2"/>
    <property type="match status" value="1"/>
</dbReference>
<evidence type="ECO:0000256" key="2">
    <source>
        <dbReference type="ARBA" id="ARBA00023125"/>
    </source>
</evidence>
<gene>
    <name evidence="5" type="primary">ypdC_1</name>
    <name evidence="6" type="ORF">DXC39_10790</name>
    <name evidence="5" type="ORF">ERS852407_02282</name>
</gene>
<evidence type="ECO:0000313" key="5">
    <source>
        <dbReference type="EMBL" id="CUO26414.1"/>
    </source>
</evidence>
<reference evidence="5 7" key="1">
    <citation type="submission" date="2015-09" db="EMBL/GenBank/DDBJ databases">
        <authorList>
            <consortium name="Pathogen Informatics"/>
        </authorList>
    </citation>
    <scope>NUCLEOTIDE SEQUENCE [LARGE SCALE GENOMIC DNA]</scope>
    <source>
        <strain evidence="5 7">2789STDY5608850</strain>
    </source>
</reference>
<dbReference type="GO" id="GO:0003700">
    <property type="term" value="F:DNA-binding transcription factor activity"/>
    <property type="evidence" value="ECO:0007669"/>
    <property type="project" value="InterPro"/>
</dbReference>
<dbReference type="Proteomes" id="UP000261257">
    <property type="component" value="Unassembled WGS sequence"/>
</dbReference>
<dbReference type="EMBL" id="QSSQ01000007">
    <property type="protein sequence ID" value="RGM05300.1"/>
    <property type="molecule type" value="Genomic_DNA"/>
</dbReference>
<evidence type="ECO:0000313" key="8">
    <source>
        <dbReference type="Proteomes" id="UP000261257"/>
    </source>
</evidence>
<dbReference type="Pfam" id="PF12833">
    <property type="entry name" value="HTH_18"/>
    <property type="match status" value="1"/>
</dbReference>
<feature type="domain" description="HTH araC/xylS-type" evidence="4">
    <location>
        <begin position="160"/>
        <end position="258"/>
    </location>
</feature>
<keyword evidence="2" id="KW-0238">DNA-binding</keyword>
<dbReference type="RefSeq" id="WP_055655134.1">
    <property type="nucleotide sequence ID" value="NZ_CABIXC010000005.1"/>
</dbReference>
<dbReference type="Proteomes" id="UP000095651">
    <property type="component" value="Unassembled WGS sequence"/>
</dbReference>
<dbReference type="InterPro" id="IPR037923">
    <property type="entry name" value="HTH-like"/>
</dbReference>
<dbReference type="SMART" id="SM00342">
    <property type="entry name" value="HTH_ARAC"/>
    <property type="match status" value="1"/>
</dbReference>
<reference evidence="6 8" key="2">
    <citation type="submission" date="2018-08" db="EMBL/GenBank/DDBJ databases">
        <title>A genome reference for cultivated species of the human gut microbiota.</title>
        <authorList>
            <person name="Zou Y."/>
            <person name="Xue W."/>
            <person name="Luo G."/>
        </authorList>
    </citation>
    <scope>NUCLEOTIDE SEQUENCE [LARGE SCALE GENOMIC DNA]</scope>
    <source>
        <strain evidence="6 8">TF05-11AC</strain>
    </source>
</reference>
<dbReference type="EMBL" id="CYZE01000005">
    <property type="protein sequence ID" value="CUO26414.1"/>
    <property type="molecule type" value="Genomic_DNA"/>
</dbReference>
<dbReference type="PANTHER" id="PTHR43280">
    <property type="entry name" value="ARAC-FAMILY TRANSCRIPTIONAL REGULATOR"/>
    <property type="match status" value="1"/>
</dbReference>
<evidence type="ECO:0000256" key="3">
    <source>
        <dbReference type="ARBA" id="ARBA00023163"/>
    </source>
</evidence>
<organism evidence="5 7">
    <name type="scientific">Hungatella hathewayi</name>
    <dbReference type="NCBI Taxonomy" id="154046"/>
    <lineage>
        <taxon>Bacteria</taxon>
        <taxon>Bacillati</taxon>
        <taxon>Bacillota</taxon>
        <taxon>Clostridia</taxon>
        <taxon>Lachnospirales</taxon>
        <taxon>Lachnospiraceae</taxon>
        <taxon>Hungatella</taxon>
    </lineage>
</organism>
<evidence type="ECO:0000259" key="4">
    <source>
        <dbReference type="PROSITE" id="PS01124"/>
    </source>
</evidence>
<dbReference type="AlphaFoldDB" id="A0A174DLY0"/>
<proteinExistence type="predicted"/>
<evidence type="ECO:0000313" key="6">
    <source>
        <dbReference type="EMBL" id="RGM05300.1"/>
    </source>
</evidence>
<accession>A0A174DLY0</accession>
<dbReference type="GO" id="GO:0043565">
    <property type="term" value="F:sequence-specific DNA binding"/>
    <property type="evidence" value="ECO:0007669"/>
    <property type="project" value="InterPro"/>
</dbReference>
<dbReference type="PANTHER" id="PTHR43280:SF28">
    <property type="entry name" value="HTH-TYPE TRANSCRIPTIONAL ACTIVATOR RHAS"/>
    <property type="match status" value="1"/>
</dbReference>
<dbReference type="InterPro" id="IPR009057">
    <property type="entry name" value="Homeodomain-like_sf"/>
</dbReference>
<dbReference type="InterPro" id="IPR018060">
    <property type="entry name" value="HTH_AraC"/>
</dbReference>
<sequence>MLNFEIHFCEYNRQNPPKDRIYRPGGSGDYLFLLLKTPMKFYLDKELTLARENACILYTPQTMQHYEAVQKFRNSYIHFSCSDTLIERFKIPLNSIFYPGNPDEIDEYIRELQEERIASRPFADEKEYFLLNEMFIAIARAMAGENTDIVENRELYEIFLSLRLDMLRNYEKPWTTEDLCRRANLEKSQFFACYQKFFQSTPHADLLSVRLEKAKNLLTNEALPINLAARQCGFSDITHFSRYFKKECGCSPKEYARRWKENCLP</sequence>
<evidence type="ECO:0000313" key="7">
    <source>
        <dbReference type="Proteomes" id="UP000095651"/>
    </source>
</evidence>
<dbReference type="SUPFAM" id="SSF51215">
    <property type="entry name" value="Regulatory protein AraC"/>
    <property type="match status" value="1"/>
</dbReference>
<protein>
    <submittedName>
        <fullName evidence="5">AraC family transcriptional regulator</fullName>
    </submittedName>
</protein>
<keyword evidence="1" id="KW-0805">Transcription regulation</keyword>
<evidence type="ECO:0000256" key="1">
    <source>
        <dbReference type="ARBA" id="ARBA00023015"/>
    </source>
</evidence>